<reference evidence="3" key="4">
    <citation type="submission" date="2017-01" db="UniProtKB">
        <authorList>
            <consortium name="EnsemblFungi"/>
        </authorList>
    </citation>
    <scope>IDENTIFICATION</scope>
    <source>
        <strain evidence="3">PH-1 / ATCC MYA-4620 / FGSC 9075 / NRRL 31084</strain>
    </source>
</reference>
<organism evidence="2 4">
    <name type="scientific">Gibberella zeae (strain ATCC MYA-4620 / CBS 123657 / FGSC 9075 / NRRL 31084 / PH-1)</name>
    <name type="common">Wheat head blight fungus</name>
    <name type="synonym">Fusarium graminearum</name>
    <dbReference type="NCBI Taxonomy" id="229533"/>
    <lineage>
        <taxon>Eukaryota</taxon>
        <taxon>Fungi</taxon>
        <taxon>Dikarya</taxon>
        <taxon>Ascomycota</taxon>
        <taxon>Pezizomycotina</taxon>
        <taxon>Sordariomycetes</taxon>
        <taxon>Hypocreomycetidae</taxon>
        <taxon>Hypocreales</taxon>
        <taxon>Nectriaceae</taxon>
        <taxon>Fusarium</taxon>
    </lineage>
</organism>
<evidence type="ECO:0000313" key="2">
    <source>
        <dbReference type="EMBL" id="CEF75785.1"/>
    </source>
</evidence>
<evidence type="ECO:0000313" key="4">
    <source>
        <dbReference type="Proteomes" id="UP000070720"/>
    </source>
</evidence>
<accession>A0A0E0RX10</accession>
<feature type="region of interest" description="Disordered" evidence="1">
    <location>
        <begin position="1"/>
        <end position="26"/>
    </location>
</feature>
<reference evidence="3 4" key="2">
    <citation type="journal article" date="2010" name="Nature">
        <title>Comparative genomics reveals mobile pathogenicity chromosomes in Fusarium.</title>
        <authorList>
            <person name="Ma L.J."/>
            <person name="van der Does H.C."/>
            <person name="Borkovich K.A."/>
            <person name="Coleman J.J."/>
            <person name="Daboussi M.J."/>
            <person name="Di Pietro A."/>
            <person name="Dufresne M."/>
            <person name="Freitag M."/>
            <person name="Grabherr M."/>
            <person name="Henrissat B."/>
            <person name="Houterman P.M."/>
            <person name="Kang S."/>
            <person name="Shim W.B."/>
            <person name="Woloshuk C."/>
            <person name="Xie X."/>
            <person name="Xu J.R."/>
            <person name="Antoniw J."/>
            <person name="Baker S.E."/>
            <person name="Bluhm B.H."/>
            <person name="Breakspear A."/>
            <person name="Brown D.W."/>
            <person name="Butchko R.A."/>
            <person name="Chapman S."/>
            <person name="Coulson R."/>
            <person name="Coutinho P.M."/>
            <person name="Danchin E.G."/>
            <person name="Diener A."/>
            <person name="Gale L.R."/>
            <person name="Gardiner D.M."/>
            <person name="Goff S."/>
            <person name="Hammond-Kosack K.E."/>
            <person name="Hilburn K."/>
            <person name="Hua-Van A."/>
            <person name="Jonkers W."/>
            <person name="Kazan K."/>
            <person name="Kodira C.D."/>
            <person name="Koehrsen M."/>
            <person name="Kumar L."/>
            <person name="Lee Y.H."/>
            <person name="Li L."/>
            <person name="Manners J.M."/>
            <person name="Miranda-Saavedra D."/>
            <person name="Mukherjee M."/>
            <person name="Park G."/>
            <person name="Park J."/>
            <person name="Park S.Y."/>
            <person name="Proctor R.H."/>
            <person name="Regev A."/>
            <person name="Ruiz-Roldan M.C."/>
            <person name="Sain D."/>
            <person name="Sakthikumar S."/>
            <person name="Sykes S."/>
            <person name="Schwartz D.C."/>
            <person name="Turgeon B.G."/>
            <person name="Wapinski I."/>
            <person name="Yoder O."/>
            <person name="Young S."/>
            <person name="Zeng Q."/>
            <person name="Zhou S."/>
            <person name="Galagan J."/>
            <person name="Cuomo C.A."/>
            <person name="Kistler H.C."/>
            <person name="Rep M."/>
        </authorList>
    </citation>
    <scope>GENOME REANNOTATION</scope>
    <source>
        <strain evidence="4">ATCC MYA-4620 / CBS 123657 / FGSC 9075 / NRRL 31084 / PH-1</strain>
        <strain evidence="3">PH-1 / ATCC MYA-4620 / FGSC 9075 / NRRL 31084</strain>
    </source>
</reference>
<dbReference type="EMBL" id="HG970332">
    <property type="protein sequence ID" value="CEF75785.1"/>
    <property type="molecule type" value="Genomic_DNA"/>
</dbReference>
<dbReference type="Proteomes" id="UP000070720">
    <property type="component" value="Chromosome 1"/>
</dbReference>
<dbReference type="InParanoid" id="A0A098DBF2"/>
<name>A0A098DBF2_GIBZE</name>
<accession>A0A098DBF2</accession>
<keyword evidence="4" id="KW-1185">Reference proteome</keyword>
<gene>
    <name evidence="2" type="ORF">FGRAMPH1_01T07963</name>
</gene>
<reference evidence="2 4" key="3">
    <citation type="journal article" date="2015" name="BMC Genomics">
        <title>The completed genome sequence of the pathogenic ascomycete fungus Fusarium graminearum.</title>
        <authorList>
            <person name="King R."/>
            <person name="Urban M."/>
            <person name="Hammond-Kosack M.C."/>
            <person name="Hassani-Pak K."/>
            <person name="Hammond-Kosack K.E."/>
        </authorList>
    </citation>
    <scope>NUCLEOTIDE SEQUENCE [LARGE SCALE GENOMIC DNA]</scope>
    <source>
        <strain evidence="4">ATCC MYA-4620 / CBS 123657 / FGSC 9075 / NRRL 31084 / PH-1</strain>
        <strain evidence="2">PH-1</strain>
    </source>
</reference>
<evidence type="ECO:0000313" key="3">
    <source>
        <dbReference type="EnsemblFungi" id="CEF75785"/>
    </source>
</evidence>
<sequence>MNADQAVTKTDKDSIFPSHPMLQSPERPRVIGGIRRQNTASRLCPLVSNPLKGCLMSVAAPAGVSDWR</sequence>
<dbReference type="VEuPathDB" id="FungiDB:FGRAMPH1_01G07963"/>
<evidence type="ECO:0000256" key="1">
    <source>
        <dbReference type="SAM" id="MobiDB-lite"/>
    </source>
</evidence>
<protein>
    <submittedName>
        <fullName evidence="2">Chromosome 1, complete genome</fullName>
    </submittedName>
</protein>
<dbReference type="EnsemblFungi" id="CEF75785">
    <property type="protein sequence ID" value="CEF75785"/>
    <property type="gene ID" value="FGRRES_15597"/>
</dbReference>
<reference evidence="3 4" key="1">
    <citation type="journal article" date="2007" name="Science">
        <title>The Fusarium graminearum genome reveals a link between localized polymorphism and pathogen specialization.</title>
        <authorList>
            <person name="Cuomo C.A."/>
            <person name="Gueldener U."/>
            <person name="Xu J.-R."/>
            <person name="Trail F."/>
            <person name="Turgeon B.G."/>
            <person name="Di Pietro A."/>
            <person name="Walton J.D."/>
            <person name="Ma L.-J."/>
            <person name="Baker S.E."/>
            <person name="Rep M."/>
            <person name="Adam G."/>
            <person name="Antoniw J."/>
            <person name="Baldwin T."/>
            <person name="Calvo S.E."/>
            <person name="Chang Y.-L."/>
            <person name="DeCaprio D."/>
            <person name="Gale L.R."/>
            <person name="Gnerre S."/>
            <person name="Goswami R.S."/>
            <person name="Hammond-Kosack K."/>
            <person name="Harris L.J."/>
            <person name="Hilburn K."/>
            <person name="Kennell J.C."/>
            <person name="Kroken S."/>
            <person name="Magnuson J.K."/>
            <person name="Mannhaupt G."/>
            <person name="Mauceli E.W."/>
            <person name="Mewes H.-W."/>
            <person name="Mitterbauer R."/>
            <person name="Muehlbauer G."/>
            <person name="Muensterkoetter M."/>
            <person name="Nelson D."/>
            <person name="O'Donnell K."/>
            <person name="Ouellet T."/>
            <person name="Qi W."/>
            <person name="Quesneville H."/>
            <person name="Roncero M.I.G."/>
            <person name="Seong K.-Y."/>
            <person name="Tetko I.V."/>
            <person name="Urban M."/>
            <person name="Waalwijk C."/>
            <person name="Ward T.J."/>
            <person name="Yao J."/>
            <person name="Birren B.W."/>
            <person name="Kistler H.C."/>
        </authorList>
    </citation>
    <scope>NUCLEOTIDE SEQUENCE [LARGE SCALE GENOMIC DNA]</scope>
    <source>
        <strain evidence="4">ATCC MYA-4620 / CBS 123657 / FGSC 9075 / NRRL 31084 / PH-1</strain>
        <strain evidence="3">PH-1 / ATCC MYA-4620 / FGSC 9075 / NRRL 31084</strain>
    </source>
</reference>
<proteinExistence type="predicted"/>
<dbReference type="AlphaFoldDB" id="A0A098DBF2"/>